<keyword evidence="6" id="KW-1185">Reference proteome</keyword>
<dbReference type="InterPro" id="IPR023584">
    <property type="entry name" value="Ribosome_recyc_fac_dom"/>
</dbReference>
<dbReference type="Proteomes" id="UP000694865">
    <property type="component" value="Unplaced"/>
</dbReference>
<dbReference type="InterPro" id="IPR052815">
    <property type="entry name" value="PDCD2-like_regulator"/>
</dbReference>
<proteinExistence type="inferred from homology"/>
<protein>
    <recommendedName>
        <fullName evidence="2">Ribosome-recycling factor, mitochondrial</fullName>
    </recommendedName>
    <alternativeName>
        <fullName evidence="3">Ribosome-releasing factor, mitochondrial</fullName>
    </alternativeName>
</protein>
<dbReference type="Pfam" id="PF01765">
    <property type="entry name" value="RRF"/>
    <property type="match status" value="1"/>
</dbReference>
<dbReference type="InterPro" id="IPR007320">
    <property type="entry name" value="PDCD2_C"/>
</dbReference>
<evidence type="ECO:0000256" key="2">
    <source>
        <dbReference type="ARBA" id="ARBA00020581"/>
    </source>
</evidence>
<comment type="subcellular location">
    <subcellularLocation>
        <location evidence="4">Nucleus</location>
    </subcellularLocation>
</comment>
<sequence>MSTVLLGVCDEPLLDSITTWKCNKIGSFPDWMTADDIILPRCKLCSECLVLLVQIYCPVSIPHRTLYVFTCISKSCQNKPESWLVWRSQCFDTEKPVDVKKEQMVTMATNDWCDEADDWGDEDTSSCLSMATDSAGLNQSSVATAISSGVVTKPEKLSDMQQPLEGADITASKLEKLNLRDNLPCFVGFYIAVFEEEDDVNEEEVNDHEKQLVTEYEEREGISLSDLQTCAASTCSAKSEGKEKYEKIVAKHGDKTFQKYLKRISLCPEQCIRYQWNGTPLLMTSSWSDSDVPKCQYCGVNRIFELQIMPAIIPILKLQPYQGSLKRSNKSSILSHDAVGPELVSVDTFNNGRTMVRYKVDDFEEDAMGESFHQGTILSDLNPFRIDSTGDLEFVAGLDEEKALGNAEPIIQGSECDLFLTESLQDIFNDIATIIGGPYPANMSTWSSTLVSEFFKFINTKFGLRNSFPDIILFHDVNGEKLLKMISNPEYNEIFDVHPDKDVVIGYIQCLTTVMGVAQTPSDNPNQLSLSMDHSDQENNKTTCNTNTVVKRKRGRPRKHPINGEKKKVKVERKILWKFIFHLLDTNSLDGCLSWVDRQKGLFKFTSGDGKEMVARRWGKIKGHHKPMTYQKMARALRDYRKKNIMEKCKGKLYYKFRPAALAQFGKIFLLNTGEKVLLMTGKKSLLMTGKNFLMMSGEIFFLMMSGEKFFLMTDEKFLLMTGEKFLLMTDEKLVLMTGKKHSSRIDLKHSADEEILDLHDVEHKMQSVLDHLKEDYVKQLSVRTSPVNAAVKAISDAGMNLNPQSEGTMIQVPIPKVTREHREHLSKTAKTMCDKAKVNVRNVRSKVMNDIKQHKDHASKDVLKMLEKQVQQLTDDFNASAEQLLVAKNKELLGK</sequence>
<dbReference type="InterPro" id="IPR000418">
    <property type="entry name" value="Ets_dom"/>
</dbReference>
<dbReference type="PANTHER" id="PTHR46421">
    <property type="entry name" value="PROGRAMMED CELL DEATH PROTEIN 2-LIKE"/>
    <property type="match status" value="1"/>
</dbReference>
<organism evidence="6 7">
    <name type="scientific">Saccoglossus kowalevskii</name>
    <name type="common">Acorn worm</name>
    <dbReference type="NCBI Taxonomy" id="10224"/>
    <lineage>
        <taxon>Eukaryota</taxon>
        <taxon>Metazoa</taxon>
        <taxon>Hemichordata</taxon>
        <taxon>Enteropneusta</taxon>
        <taxon>Harrimaniidae</taxon>
        <taxon>Saccoglossus</taxon>
    </lineage>
</organism>
<dbReference type="SUPFAM" id="SSF55194">
    <property type="entry name" value="Ribosome recycling factor, RRF"/>
    <property type="match status" value="1"/>
</dbReference>
<dbReference type="Gene3D" id="1.10.10.10">
    <property type="entry name" value="Winged helix-like DNA-binding domain superfamily/Winged helix DNA-binding domain"/>
    <property type="match status" value="1"/>
</dbReference>
<evidence type="ECO:0000256" key="3">
    <source>
        <dbReference type="ARBA" id="ARBA00033107"/>
    </source>
</evidence>
<evidence type="ECO:0000313" key="7">
    <source>
        <dbReference type="RefSeq" id="XP_002738636.2"/>
    </source>
</evidence>
<reference evidence="7" key="1">
    <citation type="submission" date="2025-08" db="UniProtKB">
        <authorList>
            <consortium name="RefSeq"/>
        </authorList>
    </citation>
    <scope>IDENTIFICATION</scope>
    <source>
        <tissue evidence="7">Testes</tissue>
    </source>
</reference>
<evidence type="ECO:0000256" key="1">
    <source>
        <dbReference type="ARBA" id="ARBA00005562"/>
    </source>
</evidence>
<accession>A0ABM0GW48</accession>
<dbReference type="InterPro" id="IPR036191">
    <property type="entry name" value="RRF_sf"/>
</dbReference>
<dbReference type="RefSeq" id="XP_002738636.2">
    <property type="nucleotide sequence ID" value="XM_002738590.2"/>
</dbReference>
<dbReference type="PROSITE" id="PS50061">
    <property type="entry name" value="ETS_DOMAIN_3"/>
    <property type="match status" value="1"/>
</dbReference>
<evidence type="ECO:0000256" key="4">
    <source>
        <dbReference type="RuleBase" id="RU004019"/>
    </source>
</evidence>
<dbReference type="PANTHER" id="PTHR46421:SF1">
    <property type="entry name" value="PROGRAMMED CELL DEATH PROTEIN 2-LIKE"/>
    <property type="match status" value="1"/>
</dbReference>
<dbReference type="InterPro" id="IPR036390">
    <property type="entry name" value="WH_DNA-bd_sf"/>
</dbReference>
<keyword evidence="4" id="KW-0238">DNA-binding</keyword>
<dbReference type="GeneID" id="100377691"/>
<evidence type="ECO:0000313" key="6">
    <source>
        <dbReference type="Proteomes" id="UP000694865"/>
    </source>
</evidence>
<dbReference type="SUPFAM" id="SSF46785">
    <property type="entry name" value="Winged helix' DNA-binding domain"/>
    <property type="match status" value="1"/>
</dbReference>
<gene>
    <name evidence="7" type="primary">LOC100377691</name>
</gene>
<name>A0ABM0GW48_SACKO</name>
<evidence type="ECO:0000259" key="5">
    <source>
        <dbReference type="PROSITE" id="PS50061"/>
    </source>
</evidence>
<keyword evidence="4" id="KW-0539">Nucleus</keyword>
<dbReference type="Pfam" id="PF00178">
    <property type="entry name" value="Ets"/>
    <property type="match status" value="1"/>
</dbReference>
<dbReference type="PROSITE" id="PS00346">
    <property type="entry name" value="ETS_DOMAIN_2"/>
    <property type="match status" value="1"/>
</dbReference>
<feature type="domain" description="ETS" evidence="5">
    <location>
        <begin position="574"/>
        <end position="658"/>
    </location>
</feature>
<dbReference type="SMART" id="SM00413">
    <property type="entry name" value="ETS"/>
    <property type="match status" value="1"/>
</dbReference>
<dbReference type="Gene3D" id="1.10.132.20">
    <property type="entry name" value="Ribosome-recycling factor"/>
    <property type="match status" value="1"/>
</dbReference>
<dbReference type="Pfam" id="PF04194">
    <property type="entry name" value="PDCD2_C"/>
    <property type="match status" value="1"/>
</dbReference>
<dbReference type="InterPro" id="IPR036388">
    <property type="entry name" value="WH-like_DNA-bd_sf"/>
</dbReference>
<comment type="similarity">
    <text evidence="1 4">Belongs to the ETS family.</text>
</comment>